<sequence>MLWDQCPHVYPVPTYIKVTSSMSRIRIQLSSAIRTNMIKIIVLFIGVVGTLAVPGTPKSSYDSTNITKDTEKIFSPLPGSENLDEKAMPLSKLVTNQSLISGEQNLAEKTQIQPELPGTRNLAEKRLPEALLRMLSQLTERRYP</sequence>
<accession>A0ABP1NKE8</accession>
<gene>
    <name evidence="2" type="ORF">XYLVIOL_LOCUS5046</name>
</gene>
<keyword evidence="1" id="KW-0472">Membrane</keyword>
<name>A0ABP1NKE8_XYLVO</name>
<dbReference type="Proteomes" id="UP001642520">
    <property type="component" value="Unassembled WGS sequence"/>
</dbReference>
<protein>
    <submittedName>
        <fullName evidence="2">Uncharacterized protein</fullName>
    </submittedName>
</protein>
<evidence type="ECO:0000313" key="3">
    <source>
        <dbReference type="Proteomes" id="UP001642520"/>
    </source>
</evidence>
<dbReference type="EMBL" id="CAXAJV020001292">
    <property type="protein sequence ID" value="CAL7941516.1"/>
    <property type="molecule type" value="Genomic_DNA"/>
</dbReference>
<keyword evidence="1" id="KW-0812">Transmembrane</keyword>
<proteinExistence type="predicted"/>
<keyword evidence="3" id="KW-1185">Reference proteome</keyword>
<evidence type="ECO:0000256" key="1">
    <source>
        <dbReference type="SAM" id="Phobius"/>
    </source>
</evidence>
<feature type="transmembrane region" description="Helical" evidence="1">
    <location>
        <begin position="36"/>
        <end position="55"/>
    </location>
</feature>
<keyword evidence="1" id="KW-1133">Transmembrane helix</keyword>
<reference evidence="2 3" key="1">
    <citation type="submission" date="2024-08" db="EMBL/GenBank/DDBJ databases">
        <authorList>
            <person name="Will J Nash"/>
            <person name="Angela Man"/>
            <person name="Seanna McTaggart"/>
            <person name="Kendall Baker"/>
            <person name="Tom Barker"/>
            <person name="Leah Catchpole"/>
            <person name="Alex Durrant"/>
            <person name="Karim Gharbi"/>
            <person name="Naomi Irish"/>
            <person name="Gemy Kaithakottil"/>
            <person name="Debby Ku"/>
            <person name="Aaliyah Providence"/>
            <person name="Felix Shaw"/>
            <person name="David Swarbreck"/>
            <person name="Chris Watkins"/>
            <person name="Ann M. McCartney"/>
            <person name="Giulio Formenti"/>
            <person name="Alice Mouton"/>
            <person name="Noel Vella"/>
            <person name="Bjorn M von Reumont"/>
            <person name="Adriana Vella"/>
            <person name="Wilfried Haerty"/>
        </authorList>
    </citation>
    <scope>NUCLEOTIDE SEQUENCE [LARGE SCALE GENOMIC DNA]</scope>
</reference>
<evidence type="ECO:0000313" key="2">
    <source>
        <dbReference type="EMBL" id="CAL7941516.1"/>
    </source>
</evidence>
<comment type="caution">
    <text evidence="2">The sequence shown here is derived from an EMBL/GenBank/DDBJ whole genome shotgun (WGS) entry which is preliminary data.</text>
</comment>
<organism evidence="2 3">
    <name type="scientific">Xylocopa violacea</name>
    <name type="common">Violet carpenter bee</name>
    <name type="synonym">Apis violacea</name>
    <dbReference type="NCBI Taxonomy" id="135666"/>
    <lineage>
        <taxon>Eukaryota</taxon>
        <taxon>Metazoa</taxon>
        <taxon>Ecdysozoa</taxon>
        <taxon>Arthropoda</taxon>
        <taxon>Hexapoda</taxon>
        <taxon>Insecta</taxon>
        <taxon>Pterygota</taxon>
        <taxon>Neoptera</taxon>
        <taxon>Endopterygota</taxon>
        <taxon>Hymenoptera</taxon>
        <taxon>Apocrita</taxon>
        <taxon>Aculeata</taxon>
        <taxon>Apoidea</taxon>
        <taxon>Anthophila</taxon>
        <taxon>Apidae</taxon>
        <taxon>Xylocopa</taxon>
        <taxon>Xylocopa</taxon>
    </lineage>
</organism>